<feature type="region of interest" description="Disordered" evidence="1">
    <location>
        <begin position="139"/>
        <end position="162"/>
    </location>
</feature>
<organism evidence="2 3">
    <name type="scientific">Viridothelium virens</name>
    <name type="common">Speckled blister lichen</name>
    <name type="synonym">Trypethelium virens</name>
    <dbReference type="NCBI Taxonomy" id="1048519"/>
    <lineage>
        <taxon>Eukaryota</taxon>
        <taxon>Fungi</taxon>
        <taxon>Dikarya</taxon>
        <taxon>Ascomycota</taxon>
        <taxon>Pezizomycotina</taxon>
        <taxon>Dothideomycetes</taxon>
        <taxon>Dothideomycetes incertae sedis</taxon>
        <taxon>Trypetheliales</taxon>
        <taxon>Trypetheliaceae</taxon>
        <taxon>Viridothelium</taxon>
    </lineage>
</organism>
<gene>
    <name evidence="2" type="ORF">EV356DRAFT_530200</name>
</gene>
<keyword evidence="3" id="KW-1185">Reference proteome</keyword>
<protein>
    <submittedName>
        <fullName evidence="2">Uncharacterized protein</fullName>
    </submittedName>
</protein>
<reference evidence="2" key="1">
    <citation type="journal article" date="2020" name="Stud. Mycol.">
        <title>101 Dothideomycetes genomes: a test case for predicting lifestyles and emergence of pathogens.</title>
        <authorList>
            <person name="Haridas S."/>
            <person name="Albert R."/>
            <person name="Binder M."/>
            <person name="Bloem J."/>
            <person name="Labutti K."/>
            <person name="Salamov A."/>
            <person name="Andreopoulos B."/>
            <person name="Baker S."/>
            <person name="Barry K."/>
            <person name="Bills G."/>
            <person name="Bluhm B."/>
            <person name="Cannon C."/>
            <person name="Castanera R."/>
            <person name="Culley D."/>
            <person name="Daum C."/>
            <person name="Ezra D."/>
            <person name="Gonzalez J."/>
            <person name="Henrissat B."/>
            <person name="Kuo A."/>
            <person name="Liang C."/>
            <person name="Lipzen A."/>
            <person name="Lutzoni F."/>
            <person name="Magnuson J."/>
            <person name="Mondo S."/>
            <person name="Nolan M."/>
            <person name="Ohm R."/>
            <person name="Pangilinan J."/>
            <person name="Park H.-J."/>
            <person name="Ramirez L."/>
            <person name="Alfaro M."/>
            <person name="Sun H."/>
            <person name="Tritt A."/>
            <person name="Yoshinaga Y."/>
            <person name="Zwiers L.-H."/>
            <person name="Turgeon B."/>
            <person name="Goodwin S."/>
            <person name="Spatafora J."/>
            <person name="Crous P."/>
            <person name="Grigoriev I."/>
        </authorList>
    </citation>
    <scope>NUCLEOTIDE SEQUENCE</scope>
    <source>
        <strain evidence="2">Tuck. ex Michener</strain>
    </source>
</reference>
<dbReference type="EMBL" id="ML991780">
    <property type="protein sequence ID" value="KAF2237483.1"/>
    <property type="molecule type" value="Genomic_DNA"/>
</dbReference>
<feature type="compositionally biased region" description="Basic and acidic residues" evidence="1">
    <location>
        <begin position="588"/>
        <end position="601"/>
    </location>
</feature>
<feature type="compositionally biased region" description="Basic and acidic residues" evidence="1">
    <location>
        <begin position="407"/>
        <end position="429"/>
    </location>
</feature>
<feature type="compositionally biased region" description="Basic and acidic residues" evidence="1">
    <location>
        <begin position="37"/>
        <end position="54"/>
    </location>
</feature>
<dbReference type="AlphaFoldDB" id="A0A6A6HIX3"/>
<accession>A0A6A6HIX3</accession>
<proteinExistence type="predicted"/>
<feature type="region of interest" description="Disordered" evidence="1">
    <location>
        <begin position="1"/>
        <end position="87"/>
    </location>
</feature>
<dbReference type="Proteomes" id="UP000800092">
    <property type="component" value="Unassembled WGS sequence"/>
</dbReference>
<feature type="compositionally biased region" description="Basic and acidic residues" evidence="1">
    <location>
        <begin position="444"/>
        <end position="453"/>
    </location>
</feature>
<feature type="compositionally biased region" description="Polar residues" evidence="1">
    <location>
        <begin position="703"/>
        <end position="723"/>
    </location>
</feature>
<sequence>MSFQIAAEEKTADVDLTDSPLPTTLEGITPRTPITEENSKNKRSETVIIEDRFSDTPMPDSKVDQNASFSAKAHNEANENTSPKDCSAEDVFTEGISIEAGTRSNATLHGTMTMNILLDSTADERITEEDKICDLKSGRQDLHSVSEPVPTTAETGKPAMDGPVATRECAQIREGQVKTHVNKHDTDLAGSVPKIHSNGDEYQGDVQITEVGQETFDTQSKKTASTESNVQIESDTEMKDCPETKDDIEMLDVEPMHSNTHLQVGIGVQHDVPSKDSVQLQKDVQAQVQSHVQRNIEMHDDSQAYNGHLERDKYQAQDGAQTQVNLQGRGNPQIQDDIPMRDDLQAQGHLQPQDDRHQDDNQAENNVLLHGETPTKSNVSMAETDTMQTNIGGPKAFCMPNEQAVRGGHDPTAEANGEDRTHQSDDKTIKSLGASTEDIEKAEEEERKEKGDADVMDLDVGEVSSGNDATPRPIEMSTGVKECNPTSKPDGEFDLIDLLGDEQSRGSTPSIGDYPNLGGGEKTEGENLSIAEADAIKGDKVEGEVPLVLSVLEGKEGSGGTADTVDDGDRSGHSQQKQQNTPWDSTDLIEKVMHEVIEGKEGTQTAELNAAEDQSGHSTLPTTDTSDGKEESAPTTATTVDGFSKFIITTAEFAASNDQSNEDDRSSPEPVAPAIESNGDAQDCVPGSKPIEIDSSSEKATDETATISSSNRAGIKSETSSVGATKKTDKVRSTTRQKEEDHLANGAATATVANTPSGQPPIRVIPYACLQFSLKCQGRFLSSWQHGEAVDILSRIIFFVDHKVNECSISKFIAIPLGDEDEANGHSERFRNKMQALEKKYKYRVRKSLEETSKMINQELQGKGTLEEMSALDREDFLEGFFDGWPEYVATEMWKPVAGIVDWQVIFSTPRTASLGDYRMMQRWRMYLRTCFVQSMQRLLSNKVGGDGRKFFKEWREMTEQEGFPKPPSITFLPVSVTINQPQKDAGSN</sequence>
<feature type="region of interest" description="Disordered" evidence="1">
    <location>
        <begin position="548"/>
        <end position="743"/>
    </location>
</feature>
<feature type="compositionally biased region" description="Basic and acidic residues" evidence="1">
    <location>
        <begin position="726"/>
        <end position="743"/>
    </location>
</feature>
<evidence type="ECO:0000256" key="1">
    <source>
        <dbReference type="SAM" id="MobiDB-lite"/>
    </source>
</evidence>
<feature type="region of interest" description="Disordered" evidence="1">
    <location>
        <begin position="402"/>
        <end position="524"/>
    </location>
</feature>
<name>A0A6A6HIX3_VIRVR</name>
<feature type="compositionally biased region" description="Polar residues" evidence="1">
    <location>
        <begin position="616"/>
        <end position="625"/>
    </location>
</feature>
<feature type="compositionally biased region" description="Polar residues" evidence="1">
    <location>
        <begin position="573"/>
        <end position="584"/>
    </location>
</feature>
<evidence type="ECO:0000313" key="3">
    <source>
        <dbReference type="Proteomes" id="UP000800092"/>
    </source>
</evidence>
<evidence type="ECO:0000313" key="2">
    <source>
        <dbReference type="EMBL" id="KAF2237483.1"/>
    </source>
</evidence>